<gene>
    <name evidence="1" type="ORF">C4520_04170</name>
</gene>
<name>A0A3A4P1R7_ABYX5</name>
<dbReference type="Proteomes" id="UP000265882">
    <property type="component" value="Unassembled WGS sequence"/>
</dbReference>
<sequence>MKLQYLGDSKDSFKWDYHDFLVQELQLPILNIVLMLTPDDRSNDGKTLPTKFPARQPVIDFCKEIRQEYLRCKQEFDISILESLPSRTTANYSLGIHKKESGFFSNGIRNQYFSGFSTADDQLLLLDPDTGFEPRNSSKKHVLYSDISSICNQISEKSVISVFQHSRRQCFTDHFADIKQRLDSRFVTAIYWRDLMFVAMAKSQGLIGQVREANEKYLRDGEKRGQVHAIN</sequence>
<dbReference type="AlphaFoldDB" id="A0A3A4P1R7"/>
<evidence type="ECO:0000313" key="2">
    <source>
        <dbReference type="Proteomes" id="UP000265882"/>
    </source>
</evidence>
<reference evidence="1 2" key="1">
    <citation type="journal article" date="2017" name="ISME J.">
        <title>Energy and carbon metabolisms in a deep terrestrial subsurface fluid microbial community.</title>
        <authorList>
            <person name="Momper L."/>
            <person name="Jungbluth S.P."/>
            <person name="Lee M.D."/>
            <person name="Amend J.P."/>
        </authorList>
    </citation>
    <scope>NUCLEOTIDE SEQUENCE [LARGE SCALE GENOMIC DNA]</scope>
    <source>
        <strain evidence="1">SURF_5</strain>
    </source>
</reference>
<evidence type="ECO:0000313" key="1">
    <source>
        <dbReference type="EMBL" id="RJP24366.1"/>
    </source>
</evidence>
<proteinExistence type="predicted"/>
<organism evidence="1 2">
    <name type="scientific">Abyssobacteria bacterium (strain SURF_5)</name>
    <dbReference type="NCBI Taxonomy" id="2093360"/>
    <lineage>
        <taxon>Bacteria</taxon>
        <taxon>Pseudomonadati</taxon>
        <taxon>Candidatus Hydrogenedentota</taxon>
        <taxon>Candidatus Abyssobacteria</taxon>
    </lineage>
</organism>
<comment type="caution">
    <text evidence="1">The sequence shown here is derived from an EMBL/GenBank/DDBJ whole genome shotgun (WGS) entry which is preliminary data.</text>
</comment>
<accession>A0A3A4P1R7</accession>
<dbReference type="EMBL" id="QZKU01000036">
    <property type="protein sequence ID" value="RJP24366.1"/>
    <property type="molecule type" value="Genomic_DNA"/>
</dbReference>
<protein>
    <submittedName>
        <fullName evidence="1">Uncharacterized protein</fullName>
    </submittedName>
</protein>